<name>A0A0A0B887_9CELL</name>
<dbReference type="Proteomes" id="UP000029833">
    <property type="component" value="Unassembled WGS sequence"/>
</dbReference>
<dbReference type="EMBL" id="AXNT01000050">
    <property type="protein sequence ID" value="KGM02382.1"/>
    <property type="molecule type" value="Genomic_DNA"/>
</dbReference>
<keyword evidence="1" id="KW-0732">Signal</keyword>
<organism evidence="2 3">
    <name type="scientific">Cellulomonas cellasea DSM 20118</name>
    <dbReference type="NCBI Taxonomy" id="1408250"/>
    <lineage>
        <taxon>Bacteria</taxon>
        <taxon>Bacillati</taxon>
        <taxon>Actinomycetota</taxon>
        <taxon>Actinomycetes</taxon>
        <taxon>Micrococcales</taxon>
        <taxon>Cellulomonadaceae</taxon>
        <taxon>Cellulomonas</taxon>
    </lineage>
</organism>
<proteinExistence type="predicted"/>
<accession>A0A0A0B887</accession>
<reference evidence="2 3" key="1">
    <citation type="submission" date="2013-10" db="EMBL/GenBank/DDBJ databases">
        <authorList>
            <person name="Wang G."/>
            <person name="Zhuang W."/>
        </authorList>
    </citation>
    <scope>NUCLEOTIDE SEQUENCE [LARGE SCALE GENOMIC DNA]</scope>
    <source>
        <strain evidence="2 3">DSM 20118</strain>
    </source>
</reference>
<feature type="signal peptide" evidence="1">
    <location>
        <begin position="1"/>
        <end position="27"/>
    </location>
</feature>
<dbReference type="AlphaFoldDB" id="A0A0A0B887"/>
<feature type="chain" id="PRO_5001959362" evidence="1">
    <location>
        <begin position="28"/>
        <end position="46"/>
    </location>
</feature>
<evidence type="ECO:0000313" key="3">
    <source>
        <dbReference type="Proteomes" id="UP000029833"/>
    </source>
</evidence>
<gene>
    <name evidence="2" type="ORF">Q760_13950</name>
</gene>
<dbReference type="STRING" id="1408250.Q760_13950"/>
<evidence type="ECO:0000313" key="2">
    <source>
        <dbReference type="EMBL" id="KGM02382.1"/>
    </source>
</evidence>
<protein>
    <submittedName>
        <fullName evidence="2">Uncharacterized protein</fullName>
    </submittedName>
</protein>
<evidence type="ECO:0000256" key="1">
    <source>
        <dbReference type="SAM" id="SignalP"/>
    </source>
</evidence>
<comment type="caution">
    <text evidence="2">The sequence shown here is derived from an EMBL/GenBank/DDBJ whole genome shotgun (WGS) entry which is preliminary data.</text>
</comment>
<dbReference type="RefSeq" id="WP_157464180.1">
    <property type="nucleotide sequence ID" value="NZ_AXNT01000050.1"/>
</dbReference>
<sequence length="46" mass="4419">MATSLKTVAALALAAVLSFSAAASAQAGDVSIQSGGATGCCRMNMN</sequence>
<keyword evidence="3" id="KW-1185">Reference proteome</keyword>